<keyword evidence="4" id="KW-0342">GTP-binding</keyword>
<dbReference type="SUPFAM" id="SSF64356">
    <property type="entry name" value="SNARE-like"/>
    <property type="match status" value="1"/>
</dbReference>
<dbReference type="Gene3D" id="3.30.450.60">
    <property type="match status" value="1"/>
</dbReference>
<dbReference type="PANTHER" id="PTHR43134:SF1">
    <property type="entry name" value="SIGNAL RECOGNITION PARTICLE RECEPTOR SUBUNIT ALPHA"/>
    <property type="match status" value="1"/>
</dbReference>
<protein>
    <submittedName>
        <fullName evidence="9">SRP54-type protein</fullName>
    </submittedName>
</protein>
<dbReference type="Pfam" id="PF02881">
    <property type="entry name" value="SRP54_N"/>
    <property type="match status" value="1"/>
</dbReference>
<evidence type="ECO:0000256" key="4">
    <source>
        <dbReference type="ARBA" id="ARBA00023134"/>
    </source>
</evidence>
<keyword evidence="10" id="KW-1185">Reference proteome</keyword>
<dbReference type="Pfam" id="PF00448">
    <property type="entry name" value="SRP54"/>
    <property type="match status" value="1"/>
</dbReference>
<comment type="subcellular location">
    <subcellularLocation>
        <location evidence="6">Endomembrane system</location>
        <topology evidence="6">Peripheral membrane protein</topology>
        <orientation evidence="6">Cytoplasmic side</orientation>
    </subcellularLocation>
    <subcellularLocation>
        <location evidence="1">Endoplasmic reticulum membrane</location>
    </subcellularLocation>
</comment>
<dbReference type="Gene3D" id="3.40.50.300">
    <property type="entry name" value="P-loop containing nucleotide triphosphate hydrolases"/>
    <property type="match status" value="1"/>
</dbReference>
<dbReference type="InterPro" id="IPR013822">
    <property type="entry name" value="Signal_recog_particl_SRP54_hlx"/>
</dbReference>
<dbReference type="InterPro" id="IPR027417">
    <property type="entry name" value="P-loop_NTPase"/>
</dbReference>
<evidence type="ECO:0000256" key="6">
    <source>
        <dbReference type="ARBA" id="ARBA00029433"/>
    </source>
</evidence>
<proteinExistence type="inferred from homology"/>
<feature type="region of interest" description="Disordered" evidence="7">
    <location>
        <begin position="135"/>
        <end position="158"/>
    </location>
</feature>
<dbReference type="Proteomes" id="UP000815325">
    <property type="component" value="Unassembled WGS sequence"/>
</dbReference>
<evidence type="ECO:0000256" key="5">
    <source>
        <dbReference type="ARBA" id="ARBA00023136"/>
    </source>
</evidence>
<dbReference type="EMBL" id="MU069459">
    <property type="protein sequence ID" value="KAF5842562.1"/>
    <property type="molecule type" value="Genomic_DNA"/>
</dbReference>
<sequence length="431" mass="47135">MQADPLILVRLFVSSSFLGGASKRSLLVKVDSLMLQLGRPLAREMNILIHMQLVSQAEGLGLVFVAVYQKALSLMYVDELLYLVKQDFTAHYYKPNEFSYPTFEEHFMRLLKQWEDTEVVANGVSRMDLEEEEEAKLAAESAAADEELNSSTAGNAGAQAKPKGLLGSFVNSIAMRVVGKQALSAADLEPALLDMKRKLMERNVAEQIAQNICDSIARSLEGQKLASFTGVSKFVRSAFEDALAGILNKRQTDVLLDIRKAQVGGAVEQLKTHCGRLKVPLYERGYEKDPAKVASEAIKQAERNGQHVVLVDTAGRMQDNEPLMRALSSLINVNTPNLVLFVGEALVGNDAVDQLVKFNRALQDLAPPNTTVRHAIDGVVLTKFDTIDDKVGAAVSMVYASGAPIMFLGCGQTYADLKRLHVKSVVNALLN</sequence>
<dbReference type="SUPFAM" id="SSF47364">
    <property type="entry name" value="Domain of the SRP/SRP receptor G-proteins"/>
    <property type="match status" value="1"/>
</dbReference>
<comment type="similarity">
    <text evidence="2">Belongs to the GTP-binding SRP family.</text>
</comment>
<evidence type="ECO:0000313" key="9">
    <source>
        <dbReference type="EMBL" id="KAF5842562.1"/>
    </source>
</evidence>
<dbReference type="InterPro" id="IPR000897">
    <property type="entry name" value="SRP54_GTPase_dom"/>
</dbReference>
<evidence type="ECO:0000256" key="1">
    <source>
        <dbReference type="ARBA" id="ARBA00004586"/>
    </source>
</evidence>
<keyword evidence="3" id="KW-0547">Nucleotide-binding</keyword>
<dbReference type="PROSITE" id="PS00300">
    <property type="entry name" value="SRP54"/>
    <property type="match status" value="1"/>
</dbReference>
<dbReference type="PANTHER" id="PTHR43134">
    <property type="entry name" value="SIGNAL RECOGNITION PARTICLE RECEPTOR SUBUNIT ALPHA"/>
    <property type="match status" value="1"/>
</dbReference>
<comment type="caution">
    <text evidence="9">The sequence shown here is derived from an EMBL/GenBank/DDBJ whole genome shotgun (WGS) entry which is preliminary data.</text>
</comment>
<organism evidence="9 10">
    <name type="scientific">Dunaliella salina</name>
    <name type="common">Green alga</name>
    <name type="synonym">Protococcus salinus</name>
    <dbReference type="NCBI Taxonomy" id="3046"/>
    <lineage>
        <taxon>Eukaryota</taxon>
        <taxon>Viridiplantae</taxon>
        <taxon>Chlorophyta</taxon>
        <taxon>core chlorophytes</taxon>
        <taxon>Chlorophyceae</taxon>
        <taxon>CS clade</taxon>
        <taxon>Chlamydomonadales</taxon>
        <taxon>Dunaliellaceae</taxon>
        <taxon>Dunaliella</taxon>
    </lineage>
</organism>
<feature type="domain" description="SRP54-type proteins GTP-binding" evidence="8">
    <location>
        <begin position="404"/>
        <end position="417"/>
    </location>
</feature>
<evidence type="ECO:0000256" key="7">
    <source>
        <dbReference type="SAM" id="MobiDB-lite"/>
    </source>
</evidence>
<dbReference type="InterPro" id="IPR036225">
    <property type="entry name" value="SRP/SRP_N"/>
</dbReference>
<dbReference type="SUPFAM" id="SSF52540">
    <property type="entry name" value="P-loop containing nucleoside triphosphate hydrolases"/>
    <property type="match status" value="1"/>
</dbReference>
<reference evidence="9" key="1">
    <citation type="submission" date="2017-08" db="EMBL/GenBank/DDBJ databases">
        <authorList>
            <person name="Polle J.E."/>
            <person name="Barry K."/>
            <person name="Cushman J."/>
            <person name="Schmutz J."/>
            <person name="Tran D."/>
            <person name="Hathwaick L.T."/>
            <person name="Yim W.C."/>
            <person name="Jenkins J."/>
            <person name="Mckie-Krisberg Z.M."/>
            <person name="Prochnik S."/>
            <person name="Lindquist E."/>
            <person name="Dockter R.B."/>
            <person name="Adam C."/>
            <person name="Molina H."/>
            <person name="Bunkerborg J."/>
            <person name="Jin E."/>
            <person name="Buchheim M."/>
            <person name="Magnuson J."/>
        </authorList>
    </citation>
    <scope>NUCLEOTIDE SEQUENCE</scope>
    <source>
        <strain evidence="9">CCAP 19/18</strain>
    </source>
</reference>
<evidence type="ECO:0000259" key="8">
    <source>
        <dbReference type="PROSITE" id="PS00300"/>
    </source>
</evidence>
<dbReference type="InterPro" id="IPR007222">
    <property type="entry name" value="Sig_recog_particle_rcpt_asu_N"/>
</dbReference>
<evidence type="ECO:0000313" key="10">
    <source>
        <dbReference type="Proteomes" id="UP000815325"/>
    </source>
</evidence>
<evidence type="ECO:0000256" key="2">
    <source>
        <dbReference type="ARBA" id="ARBA00008531"/>
    </source>
</evidence>
<gene>
    <name evidence="9" type="ORF">DUNSADRAFT_6412</name>
</gene>
<keyword evidence="5" id="KW-0472">Membrane</keyword>
<dbReference type="InterPro" id="IPR011012">
    <property type="entry name" value="Longin-like_dom_sf"/>
</dbReference>
<accession>A0ABQ7H6T0</accession>
<evidence type="ECO:0000256" key="3">
    <source>
        <dbReference type="ARBA" id="ARBA00022741"/>
    </source>
</evidence>
<name>A0ABQ7H6T0_DUNSA</name>
<dbReference type="SMART" id="SM00962">
    <property type="entry name" value="SRP54"/>
    <property type="match status" value="1"/>
</dbReference>
<dbReference type="Pfam" id="PF04086">
    <property type="entry name" value="SRP-alpha_N"/>
    <property type="match status" value="1"/>
</dbReference>